<comment type="caution">
    <text evidence="2">The sequence shown here is derived from an EMBL/GenBank/DDBJ whole genome shotgun (WGS) entry which is preliminary data.</text>
</comment>
<dbReference type="FunFam" id="2.30.240.10:FF:000002">
    <property type="entry name" value="Uncharacterized protein At3g07460"/>
    <property type="match status" value="1"/>
</dbReference>
<dbReference type="EMBL" id="JAYWIO010000008">
    <property type="protein sequence ID" value="KAK7243228.1"/>
    <property type="molecule type" value="Genomic_DNA"/>
</dbReference>
<gene>
    <name evidence="2" type="ORF">RIF29_38019</name>
</gene>
<dbReference type="Pfam" id="PF04398">
    <property type="entry name" value="DUF538"/>
    <property type="match status" value="1"/>
</dbReference>
<dbReference type="PANTHER" id="PTHR31676">
    <property type="entry name" value="T31J12.3 PROTEIN-RELATED"/>
    <property type="match status" value="1"/>
</dbReference>
<dbReference type="PANTHER" id="PTHR31676:SF115">
    <property type="entry name" value="DUF538 DOMAIN-CONTAINING PROTEIN"/>
    <property type="match status" value="1"/>
</dbReference>
<dbReference type="InterPro" id="IPR036758">
    <property type="entry name" value="At5g01610-like"/>
</dbReference>
<organism evidence="2 3">
    <name type="scientific">Crotalaria pallida</name>
    <name type="common">Smooth rattlebox</name>
    <name type="synonym">Crotalaria striata</name>
    <dbReference type="NCBI Taxonomy" id="3830"/>
    <lineage>
        <taxon>Eukaryota</taxon>
        <taxon>Viridiplantae</taxon>
        <taxon>Streptophyta</taxon>
        <taxon>Embryophyta</taxon>
        <taxon>Tracheophyta</taxon>
        <taxon>Spermatophyta</taxon>
        <taxon>Magnoliopsida</taxon>
        <taxon>eudicotyledons</taxon>
        <taxon>Gunneridae</taxon>
        <taxon>Pentapetalae</taxon>
        <taxon>rosids</taxon>
        <taxon>fabids</taxon>
        <taxon>Fabales</taxon>
        <taxon>Fabaceae</taxon>
        <taxon>Papilionoideae</taxon>
        <taxon>50 kb inversion clade</taxon>
        <taxon>genistoids sensu lato</taxon>
        <taxon>core genistoids</taxon>
        <taxon>Crotalarieae</taxon>
        <taxon>Crotalaria</taxon>
    </lineage>
</organism>
<reference evidence="2 3" key="1">
    <citation type="submission" date="2024-01" db="EMBL/GenBank/DDBJ databases">
        <title>The genomes of 5 underutilized Papilionoideae crops provide insights into root nodulation and disease resistanc.</title>
        <authorList>
            <person name="Yuan L."/>
        </authorList>
    </citation>
    <scope>NUCLEOTIDE SEQUENCE [LARGE SCALE GENOMIC DNA]</scope>
    <source>
        <strain evidence="2">ZHUSHIDOU_FW_LH</strain>
        <tissue evidence="2">Leaf</tissue>
    </source>
</reference>
<feature type="chain" id="PRO_5042965103" evidence="1">
    <location>
        <begin position="29"/>
        <end position="181"/>
    </location>
</feature>
<evidence type="ECO:0000313" key="3">
    <source>
        <dbReference type="Proteomes" id="UP001372338"/>
    </source>
</evidence>
<protein>
    <submittedName>
        <fullName evidence="2">Uncharacterized protein</fullName>
    </submittedName>
</protein>
<dbReference type="Gene3D" id="2.30.240.10">
    <property type="entry name" value="At5g01610-like"/>
    <property type="match status" value="1"/>
</dbReference>
<evidence type="ECO:0000313" key="2">
    <source>
        <dbReference type="EMBL" id="KAK7243228.1"/>
    </source>
</evidence>
<dbReference type="AlphaFoldDB" id="A0AAN9HRY1"/>
<dbReference type="Proteomes" id="UP001372338">
    <property type="component" value="Unassembled WGS sequence"/>
</dbReference>
<evidence type="ECO:0000256" key="1">
    <source>
        <dbReference type="SAM" id="SignalP"/>
    </source>
</evidence>
<dbReference type="SUPFAM" id="SSF141562">
    <property type="entry name" value="At5g01610-like"/>
    <property type="match status" value="1"/>
</dbReference>
<dbReference type="InterPro" id="IPR007493">
    <property type="entry name" value="DUF538"/>
</dbReference>
<name>A0AAN9HRY1_CROPI</name>
<keyword evidence="3" id="KW-1185">Reference proteome</keyword>
<keyword evidence="1" id="KW-0732">Signal</keyword>
<accession>A0AAN9HRY1</accession>
<feature type="signal peptide" evidence="1">
    <location>
        <begin position="1"/>
        <end position="28"/>
    </location>
</feature>
<proteinExistence type="predicted"/>
<sequence>MSPHIPPSIITLTLILFLFLFSISIAAASASASASSNLTIYDHLRQQGLPVGLLPKGITRYSLNTATGEFLVSMEQPCDAKFENQVHYDSNITGTLGYGSIAGLSGVTAQELFLWFPVKGIRVDVPSSGLIHFDVGVADKQFSLSLFEDPPRCTAVSLNRLQSQFQFQAHVDGEDVLRATS</sequence>